<keyword evidence="3" id="KW-1185">Reference proteome</keyword>
<feature type="transmembrane region" description="Helical" evidence="1">
    <location>
        <begin position="42"/>
        <end position="62"/>
    </location>
</feature>
<evidence type="ECO:0000313" key="3">
    <source>
        <dbReference type="Proteomes" id="UP000184184"/>
    </source>
</evidence>
<sequence length="63" mass="7111">MAVYIILILIICISAFLLTFQQLGRSDPNYREESKTQLKRLSMIYVVAIIGSVIALVIYMSVS</sequence>
<organism evidence="2 3">
    <name type="scientific">Gracilibacillus kekensis</name>
    <dbReference type="NCBI Taxonomy" id="1027249"/>
    <lineage>
        <taxon>Bacteria</taxon>
        <taxon>Bacillati</taxon>
        <taxon>Bacillota</taxon>
        <taxon>Bacilli</taxon>
        <taxon>Bacillales</taxon>
        <taxon>Bacillaceae</taxon>
        <taxon>Gracilibacillus</taxon>
    </lineage>
</organism>
<evidence type="ECO:0000256" key="1">
    <source>
        <dbReference type="SAM" id="Phobius"/>
    </source>
</evidence>
<keyword evidence="1" id="KW-0812">Transmembrane</keyword>
<dbReference type="AlphaFoldDB" id="A0A1M7IIA5"/>
<dbReference type="Proteomes" id="UP000184184">
    <property type="component" value="Unassembled WGS sequence"/>
</dbReference>
<name>A0A1M7IIA5_9BACI</name>
<accession>A0A1M7IIA5</accession>
<reference evidence="2 3" key="1">
    <citation type="submission" date="2016-11" db="EMBL/GenBank/DDBJ databases">
        <authorList>
            <person name="Jaros S."/>
            <person name="Januszkiewicz K."/>
            <person name="Wedrychowicz H."/>
        </authorList>
    </citation>
    <scope>NUCLEOTIDE SEQUENCE [LARGE SCALE GENOMIC DNA]</scope>
    <source>
        <strain evidence="2 3">CGMCC 1.10681</strain>
    </source>
</reference>
<evidence type="ECO:0000313" key="2">
    <source>
        <dbReference type="EMBL" id="SHM40450.1"/>
    </source>
</evidence>
<keyword evidence="1" id="KW-1133">Transmembrane helix</keyword>
<keyword evidence="1" id="KW-0472">Membrane</keyword>
<dbReference type="OrthoDB" id="2974477at2"/>
<proteinExistence type="predicted"/>
<dbReference type="RefSeq" id="WP_073198589.1">
    <property type="nucleotide sequence ID" value="NZ_FRCZ01000001.1"/>
</dbReference>
<protein>
    <submittedName>
        <fullName evidence="2">Uncharacterized protein</fullName>
    </submittedName>
</protein>
<dbReference type="EMBL" id="FRCZ01000001">
    <property type="protein sequence ID" value="SHM40450.1"/>
    <property type="molecule type" value="Genomic_DNA"/>
</dbReference>
<gene>
    <name evidence="2" type="ORF">SAMN05216179_0062</name>
</gene>